<feature type="transmembrane region" description="Helical" evidence="7">
    <location>
        <begin position="156"/>
        <end position="174"/>
    </location>
</feature>
<dbReference type="AlphaFoldDB" id="A0A398DRU3"/>
<dbReference type="InterPro" id="IPR001640">
    <property type="entry name" value="Lgt"/>
</dbReference>
<keyword evidence="2 7" id="KW-1003">Cell membrane</keyword>
<evidence type="ECO:0000256" key="5">
    <source>
        <dbReference type="ARBA" id="ARBA00022989"/>
    </source>
</evidence>
<dbReference type="PANTHER" id="PTHR30589">
    <property type="entry name" value="PROLIPOPROTEIN DIACYLGLYCERYL TRANSFERASE"/>
    <property type="match status" value="1"/>
</dbReference>
<evidence type="ECO:0000313" key="11">
    <source>
        <dbReference type="Proteomes" id="UP000266042"/>
    </source>
</evidence>
<dbReference type="UniPathway" id="UPA00664"/>
<accession>A0A398DRU3</accession>
<dbReference type="Proteomes" id="UP000265724">
    <property type="component" value="Unassembled WGS sequence"/>
</dbReference>
<evidence type="ECO:0000256" key="1">
    <source>
        <dbReference type="ARBA" id="ARBA00007150"/>
    </source>
</evidence>
<comment type="catalytic activity">
    <reaction evidence="7">
        <text>L-cysteinyl-[prolipoprotein] + a 1,2-diacyl-sn-glycero-3-phospho-(1'-sn-glycerol) = an S-1,2-diacyl-sn-glyceryl-L-cysteinyl-[prolipoprotein] + sn-glycerol 1-phosphate + H(+)</text>
        <dbReference type="Rhea" id="RHEA:56712"/>
        <dbReference type="Rhea" id="RHEA-COMP:14679"/>
        <dbReference type="Rhea" id="RHEA-COMP:14680"/>
        <dbReference type="ChEBI" id="CHEBI:15378"/>
        <dbReference type="ChEBI" id="CHEBI:29950"/>
        <dbReference type="ChEBI" id="CHEBI:57685"/>
        <dbReference type="ChEBI" id="CHEBI:64716"/>
        <dbReference type="ChEBI" id="CHEBI:140658"/>
        <dbReference type="EC" id="2.5.1.145"/>
    </reaction>
</comment>
<proteinExistence type="inferred from homology"/>
<dbReference type="GO" id="GO:0005886">
    <property type="term" value="C:plasma membrane"/>
    <property type="evidence" value="ECO:0007669"/>
    <property type="project" value="UniProtKB-SubCell"/>
</dbReference>
<evidence type="ECO:0000256" key="4">
    <source>
        <dbReference type="ARBA" id="ARBA00022692"/>
    </source>
</evidence>
<dbReference type="EMBL" id="QXIW01000016">
    <property type="protein sequence ID" value="RIE13984.1"/>
    <property type="molecule type" value="Genomic_DNA"/>
</dbReference>
<dbReference type="EC" id="2.5.1.145" evidence="7"/>
<dbReference type="HAMAP" id="MF_01147">
    <property type="entry name" value="Lgt"/>
    <property type="match status" value="1"/>
</dbReference>
<name>A0A398DRU3_9BACT</name>
<gene>
    <name evidence="7 9" type="primary">lgt</name>
    <name evidence="8" type="ORF">SMC2_04255</name>
    <name evidence="9" type="ORF">SMC3_02825</name>
</gene>
<evidence type="ECO:0000313" key="10">
    <source>
        <dbReference type="Proteomes" id="UP000265724"/>
    </source>
</evidence>
<comment type="function">
    <text evidence="7">Catalyzes the transfer of the diacylglyceryl group from phosphatidylglycerol to the sulfhydryl group of the N-terminal cysteine of a prolipoprotein, the first step in the formation of mature lipoproteins.</text>
</comment>
<evidence type="ECO:0000256" key="7">
    <source>
        <dbReference type="HAMAP-Rule" id="MF_01147"/>
    </source>
</evidence>
<evidence type="ECO:0000256" key="2">
    <source>
        <dbReference type="ARBA" id="ARBA00022475"/>
    </source>
</evidence>
<feature type="transmembrane region" description="Helical" evidence="7">
    <location>
        <begin position="269"/>
        <end position="289"/>
    </location>
</feature>
<keyword evidence="4 7" id="KW-0812">Transmembrane</keyword>
<dbReference type="EMBL" id="QXIX01000033">
    <property type="protein sequence ID" value="RIE13937.1"/>
    <property type="molecule type" value="Genomic_DNA"/>
</dbReference>
<evidence type="ECO:0000313" key="8">
    <source>
        <dbReference type="EMBL" id="RIE13937.1"/>
    </source>
</evidence>
<evidence type="ECO:0000256" key="6">
    <source>
        <dbReference type="ARBA" id="ARBA00023136"/>
    </source>
</evidence>
<evidence type="ECO:0000256" key="3">
    <source>
        <dbReference type="ARBA" id="ARBA00022679"/>
    </source>
</evidence>
<sequence>MSQRWLCYRSQLPNPELQCERVSISSFVPFSSNSVLQHQESRQNGLAHPAFSTIILMRNAHKPTKEKSMHPIAFVIGGLTIRWYGIMIAVSIAISITVIYIESRHQGLNTDDVLDMAIVAVIGGILGARIGWIMTSPTILWYFAHPLHILAIWEGGLSYFGGILGGVVSANWLIRRRRMRFWQMADIVAPLLALSFGIGKIGCWLNGCCNGTATTSWLGVIFTNPVSESDILNQKVWPAQLFNSASGFLVFAILFWVVRKHKHYDGQVFIWYLYLYGATSFVVEFFRYIPVHMLGLTPNQWTDITIIILGIIASVILRRRPVRSTFPEESETLPETTQNSEESDG</sequence>
<feature type="transmembrane region" description="Helical" evidence="7">
    <location>
        <begin position="237"/>
        <end position="257"/>
    </location>
</feature>
<comment type="caution">
    <text evidence="9">The sequence shown here is derived from an EMBL/GenBank/DDBJ whole genome shotgun (WGS) entry which is preliminary data.</text>
</comment>
<protein>
    <recommendedName>
        <fullName evidence="7">Phosphatidylglycerol--prolipoprotein diacylglyceryl transferase</fullName>
        <ecNumber evidence="7">2.5.1.145</ecNumber>
    </recommendedName>
</protein>
<keyword evidence="3 7" id="KW-0808">Transferase</keyword>
<organism evidence="9 11">
    <name type="scientific">Candidatus Cryosericum hinesii</name>
    <dbReference type="NCBI Taxonomy" id="2290915"/>
    <lineage>
        <taxon>Bacteria</taxon>
        <taxon>Pseudomonadati</taxon>
        <taxon>Caldisericota/Cryosericota group</taxon>
        <taxon>Candidatus Cryosericota</taxon>
        <taxon>Candidatus Cryosericia</taxon>
        <taxon>Candidatus Cryosericales</taxon>
        <taxon>Candidatus Cryosericaceae</taxon>
        <taxon>Candidatus Cryosericum</taxon>
    </lineage>
</organism>
<feature type="transmembrane region" description="Helical" evidence="7">
    <location>
        <begin position="301"/>
        <end position="317"/>
    </location>
</feature>
<feature type="transmembrane region" description="Helical" evidence="7">
    <location>
        <begin position="81"/>
        <end position="101"/>
    </location>
</feature>
<dbReference type="GO" id="GO:0042158">
    <property type="term" value="P:lipoprotein biosynthetic process"/>
    <property type="evidence" value="ECO:0007669"/>
    <property type="project" value="UniProtKB-UniRule"/>
</dbReference>
<dbReference type="Pfam" id="PF01790">
    <property type="entry name" value="LGT"/>
    <property type="match status" value="1"/>
</dbReference>
<dbReference type="NCBIfam" id="TIGR00544">
    <property type="entry name" value="lgt"/>
    <property type="match status" value="1"/>
</dbReference>
<feature type="transmembrane region" description="Helical" evidence="7">
    <location>
        <begin position="181"/>
        <end position="198"/>
    </location>
</feature>
<dbReference type="GO" id="GO:0008961">
    <property type="term" value="F:phosphatidylglycerol-prolipoprotein diacylglyceryl transferase activity"/>
    <property type="evidence" value="ECO:0007669"/>
    <property type="project" value="UniProtKB-UniRule"/>
</dbReference>
<evidence type="ECO:0000313" key="9">
    <source>
        <dbReference type="EMBL" id="RIE13984.1"/>
    </source>
</evidence>
<dbReference type="Proteomes" id="UP000266042">
    <property type="component" value="Unassembled WGS sequence"/>
</dbReference>
<comment type="pathway">
    <text evidence="7">Protein modification; lipoprotein biosynthesis (diacylglyceryl transfer).</text>
</comment>
<keyword evidence="9" id="KW-0449">Lipoprotein</keyword>
<feature type="transmembrane region" description="Helical" evidence="7">
    <location>
        <begin position="113"/>
        <end position="144"/>
    </location>
</feature>
<dbReference type="PANTHER" id="PTHR30589:SF0">
    <property type="entry name" value="PHOSPHATIDYLGLYCEROL--PROLIPOPROTEIN DIACYLGLYCERYL TRANSFERASE"/>
    <property type="match status" value="1"/>
</dbReference>
<comment type="similarity">
    <text evidence="1 7">Belongs to the Lgt family.</text>
</comment>
<keyword evidence="10" id="KW-1185">Reference proteome</keyword>
<reference evidence="10 11" key="1">
    <citation type="submission" date="2018-09" db="EMBL/GenBank/DDBJ databases">
        <title>Discovery and Ecogenomic Context for Candidatus Cryosericales, a Global Caldiserica Order Active in Thawing Permafrost.</title>
        <authorList>
            <person name="Martinez M.A."/>
            <person name="Woodcroft B.J."/>
            <person name="Ignacio Espinoza J.C."/>
            <person name="Zayed A."/>
            <person name="Singleton C.M."/>
            <person name="Boyd J."/>
            <person name="Li Y.-F."/>
            <person name="Purvine S."/>
            <person name="Maughan H."/>
            <person name="Hodgkins S.B."/>
            <person name="Anderson D."/>
            <person name="Sederholm M."/>
            <person name="Temperton B."/>
            <person name="Saleska S.R."/>
            <person name="Tyson G.W."/>
            <person name="Rich V.I."/>
        </authorList>
    </citation>
    <scope>NUCLEOTIDE SEQUENCE [LARGE SCALE GENOMIC DNA]</scope>
    <source>
        <strain evidence="8 10">SMC2</strain>
        <strain evidence="9 11">SMC3</strain>
    </source>
</reference>
<comment type="subcellular location">
    <subcellularLocation>
        <location evidence="7">Cell membrane</location>
        <topology evidence="7">Multi-pass membrane protein</topology>
    </subcellularLocation>
</comment>
<keyword evidence="6 7" id="KW-0472">Membrane</keyword>
<comment type="caution">
    <text evidence="7">Lacks conserved residue(s) required for the propagation of feature annotation.</text>
</comment>
<keyword evidence="5 7" id="KW-1133">Transmembrane helix</keyword>